<reference evidence="1 2" key="1">
    <citation type="submission" date="2018-04" db="EMBL/GenBank/DDBJ databases">
        <title>Large scale genomics of bovine and human commensal E. coli to reveal the emerging process of EHEC.</title>
        <authorList>
            <person name="Arimizu Y."/>
            <person name="Ogura Y."/>
        </authorList>
    </citation>
    <scope>NUCLEOTIDE SEQUENCE [LARGE SCALE GENOMIC DNA]</scope>
    <source>
        <strain evidence="1 2">KK-P061</strain>
    </source>
</reference>
<dbReference type="Proteomes" id="UP000303027">
    <property type="component" value="Unassembled WGS sequence"/>
</dbReference>
<comment type="caution">
    <text evidence="1">The sequence shown here is derived from an EMBL/GenBank/DDBJ whole genome shotgun (WGS) entry which is preliminary data.</text>
</comment>
<organism evidence="1 2">
    <name type="scientific">Escherichia coli</name>
    <dbReference type="NCBI Taxonomy" id="562"/>
    <lineage>
        <taxon>Bacteria</taxon>
        <taxon>Pseudomonadati</taxon>
        <taxon>Pseudomonadota</taxon>
        <taxon>Gammaproteobacteria</taxon>
        <taxon>Enterobacterales</taxon>
        <taxon>Enterobacteriaceae</taxon>
        <taxon>Escherichia</taxon>
    </lineage>
</organism>
<accession>A0A0K3Y082</accession>
<dbReference type="AlphaFoldDB" id="A0A0K3Y082"/>
<proteinExistence type="predicted"/>
<sequence length="48" mass="5348">MITVNLEKIPVNICPDSSHIGGTPEKTVYTRMYTIKIVITEIPVMTSL</sequence>
<gene>
    <name evidence="1" type="ORF">BvCmsKKP061_02016</name>
</gene>
<name>A0A0K3Y082_ECOLX</name>
<protein>
    <submittedName>
        <fullName evidence="1">Uncharacterized protein</fullName>
    </submittedName>
</protein>
<evidence type="ECO:0000313" key="1">
    <source>
        <dbReference type="EMBL" id="GDH40068.1"/>
    </source>
</evidence>
<dbReference type="EMBL" id="BFXY01000056">
    <property type="protein sequence ID" value="GDH40068.1"/>
    <property type="molecule type" value="Genomic_DNA"/>
</dbReference>
<evidence type="ECO:0000313" key="2">
    <source>
        <dbReference type="Proteomes" id="UP000303027"/>
    </source>
</evidence>